<evidence type="ECO:0000259" key="2">
    <source>
        <dbReference type="PROSITE" id="PS51371"/>
    </source>
</evidence>
<evidence type="ECO:0000256" key="1">
    <source>
        <dbReference type="PROSITE-ProRule" id="PRU00703"/>
    </source>
</evidence>
<protein>
    <submittedName>
        <fullName evidence="3">CBS domain-containing protein</fullName>
    </submittedName>
</protein>
<accession>A0ABU4RVQ7</accession>
<dbReference type="RefSeq" id="WP_302723448.1">
    <property type="nucleotide sequence ID" value="NZ_JAULRU010000617.1"/>
</dbReference>
<evidence type="ECO:0000313" key="4">
    <source>
        <dbReference type="Proteomes" id="UP001273505"/>
    </source>
</evidence>
<proteinExistence type="predicted"/>
<dbReference type="InterPro" id="IPR046342">
    <property type="entry name" value="CBS_dom_sf"/>
</dbReference>
<dbReference type="EMBL" id="JAXAFO010000008">
    <property type="protein sequence ID" value="MDX6848955.1"/>
    <property type="molecule type" value="Genomic_DNA"/>
</dbReference>
<comment type="caution">
    <text evidence="3">The sequence shown here is derived from an EMBL/GenBank/DDBJ whole genome shotgun (WGS) entry which is preliminary data.</text>
</comment>
<dbReference type="Proteomes" id="UP001273505">
    <property type="component" value="Unassembled WGS sequence"/>
</dbReference>
<keyword evidence="4" id="KW-1185">Reference proteome</keyword>
<keyword evidence="1" id="KW-0129">CBS domain</keyword>
<sequence length="146" mass="16519">MTTHVDCAYEGWSLQRLQNLLNQKELTRVPVIASDHQLVGSVGSADIYRLMNQEETYRAQLVNDNFRRTTGSDIDNLDELTQWSRRAQVYCTVHQIMQPADNQIDISASQSELKAAMLHASNQTLWVTRLGLLVGKIEAVDLLTDC</sequence>
<reference evidence="3 4" key="1">
    <citation type="submission" date="2023-11" db="EMBL/GenBank/DDBJ databases">
        <title>Gilvimarinus fulvus sp. nov., isolated from the surface of Kelp.</title>
        <authorList>
            <person name="Sun Y.Y."/>
            <person name="Gong Y."/>
            <person name="Du Z.J."/>
        </authorList>
    </citation>
    <scope>NUCLEOTIDE SEQUENCE [LARGE SCALE GENOMIC DNA]</scope>
    <source>
        <strain evidence="3 4">SDUM040013</strain>
    </source>
</reference>
<gene>
    <name evidence="3" type="ORF">SCD92_06255</name>
</gene>
<evidence type="ECO:0000313" key="3">
    <source>
        <dbReference type="EMBL" id="MDX6848955.1"/>
    </source>
</evidence>
<dbReference type="InterPro" id="IPR000644">
    <property type="entry name" value="CBS_dom"/>
</dbReference>
<dbReference type="Gene3D" id="3.10.580.10">
    <property type="entry name" value="CBS-domain"/>
    <property type="match status" value="1"/>
</dbReference>
<dbReference type="SUPFAM" id="SSF54631">
    <property type="entry name" value="CBS-domain pair"/>
    <property type="match status" value="1"/>
</dbReference>
<name>A0ABU4RVQ7_9GAMM</name>
<dbReference type="PROSITE" id="PS51371">
    <property type="entry name" value="CBS"/>
    <property type="match status" value="1"/>
</dbReference>
<organism evidence="3 4">
    <name type="scientific">Gilvimarinus gilvus</name>
    <dbReference type="NCBI Taxonomy" id="3058038"/>
    <lineage>
        <taxon>Bacteria</taxon>
        <taxon>Pseudomonadati</taxon>
        <taxon>Pseudomonadota</taxon>
        <taxon>Gammaproteobacteria</taxon>
        <taxon>Cellvibrionales</taxon>
        <taxon>Cellvibrionaceae</taxon>
        <taxon>Gilvimarinus</taxon>
    </lineage>
</organism>
<feature type="domain" description="CBS" evidence="2">
    <location>
        <begin position="1"/>
        <end position="57"/>
    </location>
</feature>